<accession>A0A098VQG0</accession>
<dbReference type="HOGENOM" id="CLU_1845588_0_0_1"/>
<keyword evidence="3" id="KW-0804">Transcription</keyword>
<dbReference type="GO" id="GO:0005634">
    <property type="term" value="C:nucleus"/>
    <property type="evidence" value="ECO:0007669"/>
    <property type="project" value="UniProtKB-SubCell"/>
</dbReference>
<evidence type="ECO:0000256" key="1">
    <source>
        <dbReference type="ARBA" id="ARBA00004123"/>
    </source>
</evidence>
<protein>
    <submittedName>
        <fullName evidence="6">Subunit Spt3 of SAGA complex</fullName>
    </submittedName>
</protein>
<keyword evidence="4" id="KW-0539">Nucleus</keyword>
<dbReference type="PANTHER" id="PTHR11380:SF16">
    <property type="entry name" value="TRANSCRIPTION INITIATION PROTEIN SPT3 HOMOLOG"/>
    <property type="match status" value="1"/>
</dbReference>
<dbReference type="PANTHER" id="PTHR11380">
    <property type="entry name" value="TRANSCRIPTION INITIATION FACTOR TFIID/SUPT3-RELATED"/>
    <property type="match status" value="1"/>
</dbReference>
<dbReference type="Pfam" id="PF02269">
    <property type="entry name" value="TFIID-18kDa"/>
    <property type="match status" value="1"/>
</dbReference>
<comment type="caution">
    <text evidence="6">The sequence shown here is derived from an EMBL/GenBank/DDBJ whole genome shotgun (WGS) entry which is preliminary data.</text>
</comment>
<dbReference type="InterPro" id="IPR009072">
    <property type="entry name" value="Histone-fold"/>
</dbReference>
<organism evidence="6 7">
    <name type="scientific">Mitosporidium daphniae</name>
    <dbReference type="NCBI Taxonomy" id="1485682"/>
    <lineage>
        <taxon>Eukaryota</taxon>
        <taxon>Fungi</taxon>
        <taxon>Fungi incertae sedis</taxon>
        <taxon>Microsporidia</taxon>
        <taxon>Mitosporidium</taxon>
    </lineage>
</organism>
<reference evidence="6 7" key="1">
    <citation type="submission" date="2014-04" db="EMBL/GenBank/DDBJ databases">
        <title>A new species of microsporidia sheds light on the evolution of extreme parasitism.</title>
        <authorList>
            <person name="Haag K.L."/>
            <person name="James T.Y."/>
            <person name="Larsson R."/>
            <person name="Schaer T.M."/>
            <person name="Refardt D."/>
            <person name="Pombert J.-F."/>
            <person name="Ebert D."/>
        </authorList>
    </citation>
    <scope>NUCLEOTIDE SEQUENCE [LARGE SCALE GENOMIC DNA]</scope>
    <source>
        <strain evidence="6 7">UGP3</strain>
        <tissue evidence="6">Spores</tissue>
    </source>
</reference>
<keyword evidence="7" id="KW-1185">Reference proteome</keyword>
<evidence type="ECO:0000256" key="2">
    <source>
        <dbReference type="ARBA" id="ARBA00023015"/>
    </source>
</evidence>
<keyword evidence="2" id="KW-0805">Transcription regulation</keyword>
<dbReference type="EMBL" id="JMKJ01000413">
    <property type="protein sequence ID" value="KGG51049.1"/>
    <property type="molecule type" value="Genomic_DNA"/>
</dbReference>
<dbReference type="Gene3D" id="1.10.20.10">
    <property type="entry name" value="Histone, subunit A"/>
    <property type="match status" value="1"/>
</dbReference>
<gene>
    <name evidence="6" type="ORF">DI09_476p10</name>
</gene>
<dbReference type="VEuPathDB" id="MicrosporidiaDB:DI09_476p10"/>
<evidence type="ECO:0000313" key="7">
    <source>
        <dbReference type="Proteomes" id="UP000029725"/>
    </source>
</evidence>
<dbReference type="GO" id="GO:0006366">
    <property type="term" value="P:transcription by RNA polymerase II"/>
    <property type="evidence" value="ECO:0007669"/>
    <property type="project" value="InterPro"/>
</dbReference>
<sequence length="139" mass="15766">MSNQRSRPSYQTEIQSMMFTFGEVRYPLATTSILVEEYLHGYALVKAAEVSLIKGSKNIAPEDLIFIVRHEPAKVIRLKEFSSWKDIRRNVKPESGDAAFEDDASGISYQNYCRSFRGSRCSNSQKEHSFSVGVSPLSY</sequence>
<dbReference type="RefSeq" id="XP_013237485.1">
    <property type="nucleotide sequence ID" value="XM_013382031.1"/>
</dbReference>
<dbReference type="OrthoDB" id="66982at2759"/>
<comment type="subcellular location">
    <subcellularLocation>
        <location evidence="1">Nucleus</location>
    </subcellularLocation>
</comment>
<comment type="similarity">
    <text evidence="5">Belongs to the SPT3 family.</text>
</comment>
<name>A0A098VQG0_9MICR</name>
<dbReference type="GeneID" id="25260065"/>
<evidence type="ECO:0000256" key="5">
    <source>
        <dbReference type="ARBA" id="ARBA00061274"/>
    </source>
</evidence>
<dbReference type="Proteomes" id="UP000029725">
    <property type="component" value="Unassembled WGS sequence"/>
</dbReference>
<dbReference type="AlphaFoldDB" id="A0A098VQG0"/>
<dbReference type="GO" id="GO:0046982">
    <property type="term" value="F:protein heterodimerization activity"/>
    <property type="evidence" value="ECO:0007669"/>
    <property type="project" value="InterPro"/>
</dbReference>
<dbReference type="InterPro" id="IPR003195">
    <property type="entry name" value="TFIID_TAF13"/>
</dbReference>
<dbReference type="CDD" id="cd22926">
    <property type="entry name" value="HFD_SPT3"/>
    <property type="match status" value="1"/>
</dbReference>
<evidence type="ECO:0000313" key="6">
    <source>
        <dbReference type="EMBL" id="KGG51049.1"/>
    </source>
</evidence>
<proteinExistence type="inferred from homology"/>
<evidence type="ECO:0000256" key="4">
    <source>
        <dbReference type="ARBA" id="ARBA00023242"/>
    </source>
</evidence>
<evidence type="ECO:0000256" key="3">
    <source>
        <dbReference type="ARBA" id="ARBA00023163"/>
    </source>
</evidence>